<feature type="compositionally biased region" description="Acidic residues" evidence="1">
    <location>
        <begin position="173"/>
        <end position="190"/>
    </location>
</feature>
<feature type="region of interest" description="Disordered" evidence="1">
    <location>
        <begin position="133"/>
        <end position="190"/>
    </location>
</feature>
<gene>
    <name evidence="2" type="ORF">LCGC14_0202420</name>
</gene>
<dbReference type="Pfam" id="PF11748">
    <property type="entry name" value="DUF3306"/>
    <property type="match status" value="1"/>
</dbReference>
<dbReference type="AlphaFoldDB" id="A0A0F9XLF2"/>
<reference evidence="2" key="1">
    <citation type="journal article" date="2015" name="Nature">
        <title>Complex archaea that bridge the gap between prokaryotes and eukaryotes.</title>
        <authorList>
            <person name="Spang A."/>
            <person name="Saw J.H."/>
            <person name="Jorgensen S.L."/>
            <person name="Zaremba-Niedzwiedzka K."/>
            <person name="Martijn J."/>
            <person name="Lind A.E."/>
            <person name="van Eijk R."/>
            <person name="Schleper C."/>
            <person name="Guy L."/>
            <person name="Ettema T.J."/>
        </authorList>
    </citation>
    <scope>NUCLEOTIDE SEQUENCE</scope>
</reference>
<feature type="region of interest" description="Disordered" evidence="1">
    <location>
        <begin position="1"/>
        <end position="48"/>
    </location>
</feature>
<evidence type="ECO:0000313" key="2">
    <source>
        <dbReference type="EMBL" id="KKN92943.1"/>
    </source>
</evidence>
<feature type="region of interest" description="Disordered" evidence="1">
    <location>
        <begin position="206"/>
        <end position="230"/>
    </location>
</feature>
<accession>A0A0F9XLF2</accession>
<organism evidence="2">
    <name type="scientific">marine sediment metagenome</name>
    <dbReference type="NCBI Taxonomy" id="412755"/>
    <lineage>
        <taxon>unclassified sequences</taxon>
        <taxon>metagenomes</taxon>
        <taxon>ecological metagenomes</taxon>
    </lineage>
</organism>
<proteinExistence type="predicted"/>
<sequence>MVDEADKTEGFLSRWSRRKREPDEIEPAVEIAPDDVAPVIEADTPDPEAEENRIAAEAIDIDSLVQGDDFSLFLKRGVPELLRKQALRKLWRTNPVFANLDGLNDYDEDFRNPAHNAYKSLWQVGRGFLSVEEQETQQATGRMSRDVVVDEPAAGEADPVEEMRDAEAPTITGDEEDPTAASTDGEEAPVEIAIESDEADELAFAPVQSIEPEEAEQPRRRVSIRSRLEG</sequence>
<dbReference type="EMBL" id="LAZR01000090">
    <property type="protein sequence ID" value="KKN92943.1"/>
    <property type="molecule type" value="Genomic_DNA"/>
</dbReference>
<protein>
    <recommendedName>
        <fullName evidence="3">DUF3306 domain-containing protein</fullName>
    </recommendedName>
</protein>
<comment type="caution">
    <text evidence="2">The sequence shown here is derived from an EMBL/GenBank/DDBJ whole genome shotgun (WGS) entry which is preliminary data.</text>
</comment>
<name>A0A0F9XLF2_9ZZZZ</name>
<evidence type="ECO:0008006" key="3">
    <source>
        <dbReference type="Google" id="ProtNLM"/>
    </source>
</evidence>
<evidence type="ECO:0000256" key="1">
    <source>
        <dbReference type="SAM" id="MobiDB-lite"/>
    </source>
</evidence>
<dbReference type="InterPro" id="IPR021735">
    <property type="entry name" value="DUF3306"/>
</dbReference>